<name>A0ABP1WF85_9FIRM</name>
<evidence type="ECO:0000313" key="2">
    <source>
        <dbReference type="EMBL" id="CCO04345.1"/>
    </source>
</evidence>
<feature type="region of interest" description="Disordered" evidence="1">
    <location>
        <begin position="25"/>
        <end position="47"/>
    </location>
</feature>
<gene>
    <name evidence="2" type="ORF">RBI_I00622</name>
</gene>
<dbReference type="RefSeq" id="WP_158455062.1">
    <property type="nucleotide sequence ID" value="NZ_DAWBUL010000214.1"/>
</dbReference>
<evidence type="ECO:0000256" key="1">
    <source>
        <dbReference type="SAM" id="MobiDB-lite"/>
    </source>
</evidence>
<organism evidence="2 3">
    <name type="scientific">Ruminococcus bicirculans</name>
    <name type="common">ex Wegman et al. 2014</name>
    <dbReference type="NCBI Taxonomy" id="1160721"/>
    <lineage>
        <taxon>Bacteria</taxon>
        <taxon>Bacillati</taxon>
        <taxon>Bacillota</taxon>
        <taxon>Clostridia</taxon>
        <taxon>Eubacteriales</taxon>
        <taxon>Oscillospiraceae</taxon>
        <taxon>Ruminococcus</taxon>
    </lineage>
</organism>
<proteinExistence type="predicted"/>
<protein>
    <submittedName>
        <fullName evidence="2">Uncharacterized protein</fullName>
    </submittedName>
</protein>
<accession>A0ABP1WF85</accession>
<dbReference type="Proteomes" id="UP000027600">
    <property type="component" value="Chromosome I"/>
</dbReference>
<keyword evidence="3" id="KW-1185">Reference proteome</keyword>
<reference evidence="2 3" key="1">
    <citation type="journal article" date="2014" name="Int. J. Syst. Evol. Microbiol.">
        <title>Complete genome of a new Firmicutes species belonging to the dominant human colonic microbiota ('Ruminococcus bicirculans') reveals two chromosomes and a selective capacity to utilize plant glucans.</title>
        <authorList>
            <consortium name="NISC Comparative Sequencing Program"/>
            <person name="Wegmann U."/>
            <person name="Louis P."/>
            <person name="Goesmann A."/>
            <person name="Henrissat B."/>
            <person name="Duncan S.H."/>
            <person name="Flint H.J."/>
        </authorList>
    </citation>
    <scope>NUCLEOTIDE SEQUENCE [LARGE SCALE GENOMIC DNA]</scope>
    <source>
        <strain evidence="2 3">80/3</strain>
    </source>
</reference>
<sequence length="47" mass="5330">MLNPNRPIKPLDDRPKTRSEIADIIGSMMHTDENGNPENETDEQHTA</sequence>
<dbReference type="EMBL" id="HF545616">
    <property type="protein sequence ID" value="CCO04345.1"/>
    <property type="molecule type" value="Genomic_DNA"/>
</dbReference>
<evidence type="ECO:0000313" key="3">
    <source>
        <dbReference type="Proteomes" id="UP000027600"/>
    </source>
</evidence>